<protein>
    <submittedName>
        <fullName evidence="4">GNAT family N-acetyltransferase</fullName>
    </submittedName>
</protein>
<feature type="domain" description="N-acetyltransferase" evidence="3">
    <location>
        <begin position="16"/>
        <end position="171"/>
    </location>
</feature>
<evidence type="ECO:0000313" key="5">
    <source>
        <dbReference type="Proteomes" id="UP000228945"/>
    </source>
</evidence>
<evidence type="ECO:0000259" key="3">
    <source>
        <dbReference type="PROSITE" id="PS51186"/>
    </source>
</evidence>
<dbReference type="Gene3D" id="3.40.630.30">
    <property type="match status" value="1"/>
</dbReference>
<dbReference type="InterPro" id="IPR050832">
    <property type="entry name" value="Bact_Acetyltransf"/>
</dbReference>
<dbReference type="Proteomes" id="UP000228945">
    <property type="component" value="Chromosome"/>
</dbReference>
<dbReference type="CDD" id="cd04301">
    <property type="entry name" value="NAT_SF"/>
    <property type="match status" value="1"/>
</dbReference>
<reference evidence="4 5" key="1">
    <citation type="submission" date="2017-10" db="EMBL/GenBank/DDBJ databases">
        <title>Genome sequence of Caulobacter mirabilis FWC38.</title>
        <authorList>
            <person name="Fiebig A."/>
            <person name="Crosson S."/>
        </authorList>
    </citation>
    <scope>NUCLEOTIDE SEQUENCE [LARGE SCALE GENOMIC DNA]</scope>
    <source>
        <strain evidence="4 5">FWC 38</strain>
    </source>
</reference>
<proteinExistence type="predicted"/>
<organism evidence="4 5">
    <name type="scientific">Caulobacter mirabilis</name>
    <dbReference type="NCBI Taxonomy" id="69666"/>
    <lineage>
        <taxon>Bacteria</taxon>
        <taxon>Pseudomonadati</taxon>
        <taxon>Pseudomonadota</taxon>
        <taxon>Alphaproteobacteria</taxon>
        <taxon>Caulobacterales</taxon>
        <taxon>Caulobacteraceae</taxon>
        <taxon>Caulobacter</taxon>
    </lineage>
</organism>
<dbReference type="KEGG" id="cmb:CSW64_17875"/>
<dbReference type="OrthoDB" id="7585366at2"/>
<sequence length="171" mass="19520">MPKRIDAPAGWSARGLVLRSRTDADRLFLRLLYGSFRAEEMAPVPWPEAVKAQFLDSQFELQNVHFDHFHADADFMVVEEAGFPIGRLYLDRKPDGWLIVDVGFLPHRRSAGLGAELLRHAHRRARQAGAPRVWLHVAPSNPRARQLYERLGFRLIEADAGPYLAMEWPVS</sequence>
<dbReference type="Pfam" id="PF00583">
    <property type="entry name" value="Acetyltransf_1"/>
    <property type="match status" value="1"/>
</dbReference>
<dbReference type="PROSITE" id="PS51186">
    <property type="entry name" value="GNAT"/>
    <property type="match status" value="1"/>
</dbReference>
<accession>A0A2D2B1J1</accession>
<dbReference type="EMBL" id="CP024201">
    <property type="protein sequence ID" value="ATQ44122.1"/>
    <property type="molecule type" value="Genomic_DNA"/>
</dbReference>
<keyword evidence="5" id="KW-1185">Reference proteome</keyword>
<keyword evidence="2" id="KW-0012">Acyltransferase</keyword>
<evidence type="ECO:0000256" key="2">
    <source>
        <dbReference type="ARBA" id="ARBA00023315"/>
    </source>
</evidence>
<dbReference type="PANTHER" id="PTHR43877">
    <property type="entry name" value="AMINOALKYLPHOSPHONATE N-ACETYLTRANSFERASE-RELATED-RELATED"/>
    <property type="match status" value="1"/>
</dbReference>
<dbReference type="PANTHER" id="PTHR43877:SF2">
    <property type="entry name" value="AMINOALKYLPHOSPHONATE N-ACETYLTRANSFERASE-RELATED"/>
    <property type="match status" value="1"/>
</dbReference>
<dbReference type="InterPro" id="IPR016181">
    <property type="entry name" value="Acyl_CoA_acyltransferase"/>
</dbReference>
<dbReference type="GO" id="GO:0016747">
    <property type="term" value="F:acyltransferase activity, transferring groups other than amino-acyl groups"/>
    <property type="evidence" value="ECO:0007669"/>
    <property type="project" value="InterPro"/>
</dbReference>
<evidence type="ECO:0000256" key="1">
    <source>
        <dbReference type="ARBA" id="ARBA00022679"/>
    </source>
</evidence>
<dbReference type="InterPro" id="IPR000182">
    <property type="entry name" value="GNAT_dom"/>
</dbReference>
<gene>
    <name evidence="4" type="ORF">CSW64_17875</name>
</gene>
<dbReference type="RefSeq" id="WP_099623370.1">
    <property type="nucleotide sequence ID" value="NZ_CP024201.1"/>
</dbReference>
<dbReference type="SUPFAM" id="SSF55729">
    <property type="entry name" value="Acyl-CoA N-acyltransferases (Nat)"/>
    <property type="match status" value="1"/>
</dbReference>
<name>A0A2D2B1J1_9CAUL</name>
<evidence type="ECO:0000313" key="4">
    <source>
        <dbReference type="EMBL" id="ATQ44122.1"/>
    </source>
</evidence>
<keyword evidence="1 4" id="KW-0808">Transferase</keyword>
<dbReference type="AlphaFoldDB" id="A0A2D2B1J1"/>